<proteinExistence type="predicted"/>
<sequence length="75" mass="8753">MSAWMQRGHRYHNKDVCAVPLRERILEQWRVFQQNSSPTRVGHQLGKPISGTEELSDGRNREIQKASRSRPKPND</sequence>
<dbReference type="Proteomes" id="UP001188597">
    <property type="component" value="Unassembled WGS sequence"/>
</dbReference>
<feature type="compositionally biased region" description="Basic and acidic residues" evidence="1">
    <location>
        <begin position="56"/>
        <end position="65"/>
    </location>
</feature>
<dbReference type="AlphaFoldDB" id="A0AA88XGZ3"/>
<comment type="caution">
    <text evidence="2">The sequence shown here is derived from an EMBL/GenBank/DDBJ whole genome shotgun (WGS) entry which is preliminary data.</text>
</comment>
<evidence type="ECO:0000313" key="2">
    <source>
        <dbReference type="EMBL" id="KAK3042235.1"/>
    </source>
</evidence>
<gene>
    <name evidence="2" type="ORF">RJ639_001355</name>
</gene>
<organism evidence="2 3">
    <name type="scientific">Escallonia herrerae</name>
    <dbReference type="NCBI Taxonomy" id="1293975"/>
    <lineage>
        <taxon>Eukaryota</taxon>
        <taxon>Viridiplantae</taxon>
        <taxon>Streptophyta</taxon>
        <taxon>Embryophyta</taxon>
        <taxon>Tracheophyta</taxon>
        <taxon>Spermatophyta</taxon>
        <taxon>Magnoliopsida</taxon>
        <taxon>eudicotyledons</taxon>
        <taxon>Gunneridae</taxon>
        <taxon>Pentapetalae</taxon>
        <taxon>asterids</taxon>
        <taxon>campanulids</taxon>
        <taxon>Escalloniales</taxon>
        <taxon>Escalloniaceae</taxon>
        <taxon>Escallonia</taxon>
    </lineage>
</organism>
<accession>A0AA88XGZ3</accession>
<name>A0AA88XGZ3_9ASTE</name>
<protein>
    <submittedName>
        <fullName evidence="2">Uncharacterized protein</fullName>
    </submittedName>
</protein>
<dbReference type="EMBL" id="JAVXUP010000023">
    <property type="protein sequence ID" value="KAK3042235.1"/>
    <property type="molecule type" value="Genomic_DNA"/>
</dbReference>
<evidence type="ECO:0000313" key="3">
    <source>
        <dbReference type="Proteomes" id="UP001188597"/>
    </source>
</evidence>
<reference evidence="2" key="1">
    <citation type="submission" date="2022-12" db="EMBL/GenBank/DDBJ databases">
        <title>Draft genome assemblies for two species of Escallonia (Escalloniales).</title>
        <authorList>
            <person name="Chanderbali A."/>
            <person name="Dervinis C."/>
            <person name="Anghel I."/>
            <person name="Soltis D."/>
            <person name="Soltis P."/>
            <person name="Zapata F."/>
        </authorList>
    </citation>
    <scope>NUCLEOTIDE SEQUENCE</scope>
    <source>
        <strain evidence="2">UCBG64.0493</strain>
        <tissue evidence="2">Leaf</tissue>
    </source>
</reference>
<keyword evidence="3" id="KW-1185">Reference proteome</keyword>
<feature type="region of interest" description="Disordered" evidence="1">
    <location>
        <begin position="33"/>
        <end position="75"/>
    </location>
</feature>
<evidence type="ECO:0000256" key="1">
    <source>
        <dbReference type="SAM" id="MobiDB-lite"/>
    </source>
</evidence>